<dbReference type="Proteomes" id="UP000193224">
    <property type="component" value="Unassembled WGS sequence"/>
</dbReference>
<organism evidence="2 3">
    <name type="scientific">Roseovarius aestuarii</name>
    <dbReference type="NCBI Taxonomy" id="475083"/>
    <lineage>
        <taxon>Bacteria</taxon>
        <taxon>Pseudomonadati</taxon>
        <taxon>Pseudomonadota</taxon>
        <taxon>Alphaproteobacteria</taxon>
        <taxon>Rhodobacterales</taxon>
        <taxon>Roseobacteraceae</taxon>
        <taxon>Roseovarius</taxon>
    </lineage>
</organism>
<evidence type="ECO:0000313" key="2">
    <source>
        <dbReference type="EMBL" id="SMC14703.1"/>
    </source>
</evidence>
<dbReference type="AlphaFoldDB" id="A0A1X7BYP2"/>
<dbReference type="EMBL" id="FWXB01000038">
    <property type="protein sequence ID" value="SMC14703.1"/>
    <property type="molecule type" value="Genomic_DNA"/>
</dbReference>
<feature type="compositionally biased region" description="Basic and acidic residues" evidence="1">
    <location>
        <begin position="1"/>
        <end position="10"/>
    </location>
</feature>
<accession>A0A1X7BYP2</accession>
<keyword evidence="3" id="KW-1185">Reference proteome</keyword>
<name>A0A1X7BYP2_9RHOB</name>
<proteinExistence type="predicted"/>
<gene>
    <name evidence="2" type="ORF">ROA7745_04573</name>
</gene>
<feature type="region of interest" description="Disordered" evidence="1">
    <location>
        <begin position="1"/>
        <end position="32"/>
    </location>
</feature>
<evidence type="ECO:0000256" key="1">
    <source>
        <dbReference type="SAM" id="MobiDB-lite"/>
    </source>
</evidence>
<protein>
    <submittedName>
        <fullName evidence="2">Uncharacterized protein</fullName>
    </submittedName>
</protein>
<sequence length="32" mass="3517">MGRFAKRSDHGNLTGVSQSDRLMAPIKTKNSI</sequence>
<reference evidence="2 3" key="1">
    <citation type="submission" date="2017-03" db="EMBL/GenBank/DDBJ databases">
        <authorList>
            <person name="Afonso C.L."/>
            <person name="Miller P.J."/>
            <person name="Scott M.A."/>
            <person name="Spackman E."/>
            <person name="Goraichik I."/>
            <person name="Dimitrov K.M."/>
            <person name="Suarez D.L."/>
            <person name="Swayne D.E."/>
        </authorList>
    </citation>
    <scope>NUCLEOTIDE SEQUENCE [LARGE SCALE GENOMIC DNA]</scope>
    <source>
        <strain evidence="2 3">CECT 7745</strain>
    </source>
</reference>
<evidence type="ECO:0000313" key="3">
    <source>
        <dbReference type="Proteomes" id="UP000193224"/>
    </source>
</evidence>